<dbReference type="PANTHER" id="PTHR24269">
    <property type="entry name" value="KREMEN PROTEIN"/>
    <property type="match status" value="1"/>
</dbReference>
<feature type="transmembrane region" description="Helical" evidence="8">
    <location>
        <begin position="172"/>
        <end position="195"/>
    </location>
</feature>
<organism evidence="11 12">
    <name type="scientific">Penicillium salamii</name>
    <dbReference type="NCBI Taxonomy" id="1612424"/>
    <lineage>
        <taxon>Eukaryota</taxon>
        <taxon>Fungi</taxon>
        <taxon>Dikarya</taxon>
        <taxon>Ascomycota</taxon>
        <taxon>Pezizomycotina</taxon>
        <taxon>Eurotiomycetes</taxon>
        <taxon>Eurotiomycetidae</taxon>
        <taxon>Eurotiales</taxon>
        <taxon>Aspergillaceae</taxon>
        <taxon>Penicillium</taxon>
    </lineage>
</organism>
<keyword evidence="3 9" id="KW-0732">Signal</keyword>
<evidence type="ECO:0000256" key="8">
    <source>
        <dbReference type="SAM" id="Phobius"/>
    </source>
</evidence>
<evidence type="ECO:0000256" key="3">
    <source>
        <dbReference type="ARBA" id="ARBA00022729"/>
    </source>
</evidence>
<dbReference type="Proteomes" id="UP001152649">
    <property type="component" value="Unassembled WGS sequence"/>
</dbReference>
<evidence type="ECO:0000256" key="6">
    <source>
        <dbReference type="ARBA" id="ARBA00023180"/>
    </source>
</evidence>
<feature type="signal peptide" evidence="9">
    <location>
        <begin position="1"/>
        <end position="23"/>
    </location>
</feature>
<comment type="subcellular location">
    <subcellularLocation>
        <location evidence="1">Membrane</location>
        <topology evidence="1">Single-pass membrane protein</topology>
    </subcellularLocation>
</comment>
<reference evidence="11" key="1">
    <citation type="submission" date="2021-07" db="EMBL/GenBank/DDBJ databases">
        <authorList>
            <person name="Branca A.L. A."/>
        </authorList>
    </citation>
    <scope>NUCLEOTIDE SEQUENCE</scope>
</reference>
<evidence type="ECO:0000256" key="5">
    <source>
        <dbReference type="ARBA" id="ARBA00023136"/>
    </source>
</evidence>
<proteinExistence type="predicted"/>
<evidence type="ECO:0000256" key="4">
    <source>
        <dbReference type="ARBA" id="ARBA00022989"/>
    </source>
</evidence>
<evidence type="ECO:0000256" key="7">
    <source>
        <dbReference type="SAM" id="MobiDB-lite"/>
    </source>
</evidence>
<name>A0A9W4IN85_9EURO</name>
<keyword evidence="12" id="KW-1185">Reference proteome</keyword>
<accession>A0A9W4IN85</accession>
<protein>
    <recommendedName>
        <fullName evidence="10">WSC domain-containing protein</fullName>
    </recommendedName>
</protein>
<evidence type="ECO:0000256" key="9">
    <source>
        <dbReference type="SAM" id="SignalP"/>
    </source>
</evidence>
<dbReference type="InterPro" id="IPR002889">
    <property type="entry name" value="WSC_carb-bd"/>
</dbReference>
<dbReference type="PROSITE" id="PS51212">
    <property type="entry name" value="WSC"/>
    <property type="match status" value="1"/>
</dbReference>
<evidence type="ECO:0000313" key="12">
    <source>
        <dbReference type="Proteomes" id="UP001152649"/>
    </source>
</evidence>
<evidence type="ECO:0000256" key="2">
    <source>
        <dbReference type="ARBA" id="ARBA00022692"/>
    </source>
</evidence>
<evidence type="ECO:0000313" key="11">
    <source>
        <dbReference type="EMBL" id="CAG8314343.1"/>
    </source>
</evidence>
<feature type="compositionally biased region" description="Polar residues" evidence="7">
    <location>
        <begin position="134"/>
        <end position="155"/>
    </location>
</feature>
<dbReference type="AlphaFoldDB" id="A0A9W4IN85"/>
<dbReference type="SMART" id="SM00321">
    <property type="entry name" value="WSC"/>
    <property type="match status" value="1"/>
</dbReference>
<feature type="region of interest" description="Disordered" evidence="7">
    <location>
        <begin position="130"/>
        <end position="168"/>
    </location>
</feature>
<feature type="chain" id="PRO_5040958199" description="WSC domain-containing protein" evidence="9">
    <location>
        <begin position="24"/>
        <end position="265"/>
    </location>
</feature>
<keyword evidence="6" id="KW-0325">Glycoprotein</keyword>
<evidence type="ECO:0000256" key="1">
    <source>
        <dbReference type="ARBA" id="ARBA00004167"/>
    </source>
</evidence>
<comment type="caution">
    <text evidence="11">The sequence shown here is derived from an EMBL/GenBank/DDBJ whole genome shotgun (WGS) entry which is preliminary data.</text>
</comment>
<gene>
    <name evidence="11" type="ORF">PSALAMII_LOCUS2187</name>
</gene>
<dbReference type="Pfam" id="PF01822">
    <property type="entry name" value="WSC"/>
    <property type="match status" value="1"/>
</dbReference>
<keyword evidence="2 8" id="KW-0812">Transmembrane</keyword>
<dbReference type="GO" id="GO:0005886">
    <property type="term" value="C:plasma membrane"/>
    <property type="evidence" value="ECO:0007669"/>
    <property type="project" value="TreeGrafter"/>
</dbReference>
<dbReference type="OrthoDB" id="5150166at2759"/>
<keyword evidence="5 8" id="KW-0472">Membrane</keyword>
<dbReference type="EMBL" id="CAJVPG010000078">
    <property type="protein sequence ID" value="CAG8314343.1"/>
    <property type="molecule type" value="Genomic_DNA"/>
</dbReference>
<evidence type="ECO:0000259" key="10">
    <source>
        <dbReference type="PROSITE" id="PS51212"/>
    </source>
</evidence>
<feature type="domain" description="WSC" evidence="10">
    <location>
        <begin position="36"/>
        <end position="125"/>
    </location>
</feature>
<dbReference type="InterPro" id="IPR051836">
    <property type="entry name" value="Kremen_rcpt"/>
</dbReference>
<dbReference type="PANTHER" id="PTHR24269:SF23">
    <property type="entry name" value="PLASMA MEMBRANE SENSOR TRANSDUCER (EUROFUNG)"/>
    <property type="match status" value="1"/>
</dbReference>
<keyword evidence="4 8" id="KW-1133">Transmembrane helix</keyword>
<sequence length="265" mass="28583">MYVALWTALLESGFLLAADFAAAEPFKFIAQRAEPSWTYIGCYSSRTGLNNKTSYTFQSYGWCLDRCIKTNAATFALTGGSDCLCGTELPPLSAKVAEGECNLPCWGFTSDMCGGNEFYSVYKTGLKSDVPTHPESTTTSNVSNTQPTASATGDNESSRTEEKTQSTSKTGVIAGGVVGGVCGAVAIIGGVIFFWQYKKRKVMAKYGIDAGGNGANTTPMSEFRFDGDYIPQRHQSNGSIDDYREFSCRGLHVNVPPMTFNHISI</sequence>